<name>A0A376AF78_9HYPH</name>
<reference evidence="9" key="1">
    <citation type="submission" date="2018-07" db="EMBL/GenBank/DDBJ databases">
        <authorList>
            <person name="Peiro R."/>
            <person name="Begona"/>
            <person name="Cbmso G."/>
            <person name="Lopez M."/>
            <person name="Gonzalez S."/>
        </authorList>
    </citation>
    <scope>NUCLEOTIDE SEQUENCE [LARGE SCALE GENOMIC DNA]</scope>
</reference>
<keyword evidence="3 6" id="KW-0812">Transmembrane</keyword>
<keyword evidence="9" id="KW-1185">Reference proteome</keyword>
<evidence type="ECO:0000256" key="6">
    <source>
        <dbReference type="SAM" id="Phobius"/>
    </source>
</evidence>
<dbReference type="GO" id="GO:0005886">
    <property type="term" value="C:plasma membrane"/>
    <property type="evidence" value="ECO:0007669"/>
    <property type="project" value="UniProtKB-SubCell"/>
</dbReference>
<dbReference type="PANTHER" id="PTHR47371:SF3">
    <property type="entry name" value="PHOSPHOGLYCEROL TRANSFERASE I"/>
    <property type="match status" value="1"/>
</dbReference>
<keyword evidence="2" id="KW-1003">Cell membrane</keyword>
<dbReference type="InterPro" id="IPR017850">
    <property type="entry name" value="Alkaline_phosphatase_core_sf"/>
</dbReference>
<feature type="transmembrane region" description="Helical" evidence="6">
    <location>
        <begin position="98"/>
        <end position="114"/>
    </location>
</feature>
<dbReference type="Proteomes" id="UP000254764">
    <property type="component" value="Unassembled WGS sequence"/>
</dbReference>
<gene>
    <name evidence="8" type="ORF">RHIZ70_2199</name>
</gene>
<accession>A0A376AF78</accession>
<feature type="transmembrane region" description="Helical" evidence="6">
    <location>
        <begin position="74"/>
        <end position="91"/>
    </location>
</feature>
<dbReference type="Gene3D" id="3.40.720.10">
    <property type="entry name" value="Alkaline Phosphatase, subunit A"/>
    <property type="match status" value="1"/>
</dbReference>
<dbReference type="CDD" id="cd16015">
    <property type="entry name" value="LTA_synthase"/>
    <property type="match status" value="1"/>
</dbReference>
<dbReference type="STRING" id="1336235.GCA_000518785_00478"/>
<evidence type="ECO:0000256" key="1">
    <source>
        <dbReference type="ARBA" id="ARBA00004651"/>
    </source>
</evidence>
<keyword evidence="5 6" id="KW-0472">Membrane</keyword>
<evidence type="ECO:0000313" key="9">
    <source>
        <dbReference type="Proteomes" id="UP000254764"/>
    </source>
</evidence>
<protein>
    <recommendedName>
        <fullName evidence="7">Sulfatase N-terminal domain-containing protein</fullName>
    </recommendedName>
</protein>
<evidence type="ECO:0000313" key="8">
    <source>
        <dbReference type="EMBL" id="SSC66491.1"/>
    </source>
</evidence>
<feature type="transmembrane region" description="Helical" evidence="6">
    <location>
        <begin position="182"/>
        <end position="200"/>
    </location>
</feature>
<dbReference type="InterPro" id="IPR000917">
    <property type="entry name" value="Sulfatase_N"/>
</dbReference>
<proteinExistence type="predicted"/>
<comment type="subcellular location">
    <subcellularLocation>
        <location evidence="1">Cell membrane</location>
        <topology evidence="1">Multi-pass membrane protein</topology>
    </subcellularLocation>
</comment>
<evidence type="ECO:0000256" key="5">
    <source>
        <dbReference type="ARBA" id="ARBA00023136"/>
    </source>
</evidence>
<dbReference type="SUPFAM" id="SSF53649">
    <property type="entry name" value="Alkaline phosphatase-like"/>
    <property type="match status" value="1"/>
</dbReference>
<dbReference type="PANTHER" id="PTHR47371">
    <property type="entry name" value="LIPOTEICHOIC ACID SYNTHASE"/>
    <property type="match status" value="1"/>
</dbReference>
<dbReference type="Pfam" id="PF00884">
    <property type="entry name" value="Sulfatase"/>
    <property type="match status" value="1"/>
</dbReference>
<dbReference type="InterPro" id="IPR050448">
    <property type="entry name" value="OpgB/LTA_synthase_biosynth"/>
</dbReference>
<feature type="domain" description="Sulfatase N-terminal" evidence="7">
    <location>
        <begin position="273"/>
        <end position="565"/>
    </location>
</feature>
<dbReference type="EMBL" id="UEYP01000002">
    <property type="protein sequence ID" value="SSC66491.1"/>
    <property type="molecule type" value="Genomic_DNA"/>
</dbReference>
<dbReference type="AlphaFoldDB" id="A0A376AF78"/>
<feature type="transmembrane region" description="Helical" evidence="6">
    <location>
        <begin position="147"/>
        <end position="170"/>
    </location>
</feature>
<evidence type="ECO:0000256" key="3">
    <source>
        <dbReference type="ARBA" id="ARBA00022692"/>
    </source>
</evidence>
<evidence type="ECO:0000256" key="2">
    <source>
        <dbReference type="ARBA" id="ARBA00022475"/>
    </source>
</evidence>
<evidence type="ECO:0000256" key="4">
    <source>
        <dbReference type="ARBA" id="ARBA00022989"/>
    </source>
</evidence>
<feature type="transmembrane region" description="Helical" evidence="6">
    <location>
        <begin position="30"/>
        <end position="54"/>
    </location>
</feature>
<evidence type="ECO:0000259" key="7">
    <source>
        <dbReference type="Pfam" id="PF00884"/>
    </source>
</evidence>
<keyword evidence="4 6" id="KW-1133">Transmembrane helix</keyword>
<organism evidence="8 9">
    <name type="scientific">Ciceribacter selenitireducens ATCC BAA-1503</name>
    <dbReference type="NCBI Taxonomy" id="1336235"/>
    <lineage>
        <taxon>Bacteria</taxon>
        <taxon>Pseudomonadati</taxon>
        <taxon>Pseudomonadota</taxon>
        <taxon>Alphaproteobacteria</taxon>
        <taxon>Hyphomicrobiales</taxon>
        <taxon>Rhizobiaceae</taxon>
        <taxon>Ciceribacter</taxon>
    </lineage>
</organism>
<sequence>MAEMISEPGMPVKALGHKVKAAPRPLRSTALRAVVTPVNSFVLALLTIIVTEWLARETLSGVSDYLFSASRPGMVAVLVLFLVFIAADALFGRAYQSALILVPLAILPAFLSMQKQQYLSDPLYPSDMLFGRQIGELVPVMFAARPLAAIGLALGVMAMLALLGYLLVLGRRNFPPLSAVSKLFRLLVALPLIGGFLSLMDPNSFSYIRDRLNIVPMMWDQQENYRHNGFLLAFAFNVPMANVQAPGGYGPEAIADIAPERLPATFFGGRNADVIMVMSESLWDPTRLWNAKLSPDPMPTIRANSSGNLFSPEFGGMTANVEFEALTGFSNAFLPYGSIPYQQYVRRPLPSLATFFASKGYTTRAFHPFQSWFWNRANVYQSLGFQSFMSEENMPIMDKRGLFTSDEALTKEIIRTADQTRKPFFFFAVTLQGHGPYEKNRYAKNTIDVQSASLSPESRDSLATYAQGVREADSSLKALMDWAKTRRRETIIVLFGDHLPPLGNVYTETGYMPDVVATRKASVSVMKREHETPLVVWSSKRGVQKDLGSVSPSQLPHYVVRLAGYRHGFYTGVLGRLSERYAVVDRHQLIERNAQAHPDWATSGEPVDPLIRDYRHLQHDQMFGEGFGTERFFPEQVERLEAPAS</sequence>